<dbReference type="Gene3D" id="3.40.1660.10">
    <property type="entry name" value="EreA-like (biosynthetic domain)"/>
    <property type="match status" value="1"/>
</dbReference>
<dbReference type="AlphaFoldDB" id="A0A1N7BUY9"/>
<dbReference type="Gene3D" id="1.20.1440.30">
    <property type="entry name" value="Biosynthetic Protein domain"/>
    <property type="match status" value="1"/>
</dbReference>
<sequence length="407" mass="44219">MSGTTTEDQVTQWLKARAIPLNGLTPGAGTADLAPLRAALDGVRVVGLGEATHGSREFFLIRHRLLEFLVEELGFTTLAVEASASASRAVDDYVQGGSGDPVEALAGLGFWTLHTAEMLATVEWLRDHNRTAARKVRFAGIDPQHPAASLDALRAHLGDTARDLLDPLTPLAGKRLGVGPPLDRRIEADARRVEEFMAGLSAPDEALAHARIVRQSADLASRPFRHPDPAQTVSVARDRHLADNVDLLLADPDAKVALWAHNGHVMKGGHSGGSVPAMGLHLRQRHGEAYYALGVLFGSGRFRARRRRFGRVDPARPPVTFHVPLVRRPTIVEARLATAHPGDHVIDLRNGPRPEAVTRWLGEPLHMRSYGAVARRFTYKLSHMPTVLAEHFDGIAFVPETTASTPL</sequence>
<protein>
    <submittedName>
        <fullName evidence="1">Erythromycin esterase</fullName>
    </submittedName>
</protein>
<reference evidence="2" key="1">
    <citation type="submission" date="2017-01" db="EMBL/GenBank/DDBJ databases">
        <authorList>
            <person name="Varghese N."/>
            <person name="Submissions S."/>
        </authorList>
    </citation>
    <scope>NUCLEOTIDE SEQUENCE [LARGE SCALE GENOMIC DNA]</scope>
    <source>
        <strain evidence="2">ATCC 12950</strain>
    </source>
</reference>
<dbReference type="EMBL" id="FTNI01000010">
    <property type="protein sequence ID" value="SIR55181.1"/>
    <property type="molecule type" value="Genomic_DNA"/>
</dbReference>
<dbReference type="Gene3D" id="3.30.1870.10">
    <property type="entry name" value="EreA-like, domain 2"/>
    <property type="match status" value="1"/>
</dbReference>
<dbReference type="GO" id="GO:0046677">
    <property type="term" value="P:response to antibiotic"/>
    <property type="evidence" value="ECO:0007669"/>
    <property type="project" value="InterPro"/>
</dbReference>
<accession>A0A1N7BUY9</accession>
<dbReference type="STRING" id="58117.SAMN05421833_110198"/>
<organism evidence="1 2">
    <name type="scientific">Microbispora rosea</name>
    <dbReference type="NCBI Taxonomy" id="58117"/>
    <lineage>
        <taxon>Bacteria</taxon>
        <taxon>Bacillati</taxon>
        <taxon>Actinomycetota</taxon>
        <taxon>Actinomycetes</taxon>
        <taxon>Streptosporangiales</taxon>
        <taxon>Streptosporangiaceae</taxon>
        <taxon>Microbispora</taxon>
    </lineage>
</organism>
<dbReference type="RefSeq" id="WP_076435624.1">
    <property type="nucleotide sequence ID" value="NZ_FTNI01000010.1"/>
</dbReference>
<dbReference type="PANTHER" id="PTHR31299:SF0">
    <property type="entry name" value="ESTERASE, PUTATIVE (AFU_ORTHOLOGUE AFUA_1G05850)-RELATED"/>
    <property type="match status" value="1"/>
</dbReference>
<dbReference type="InterPro" id="IPR007815">
    <property type="entry name" value="Emycin_Estase"/>
</dbReference>
<evidence type="ECO:0000313" key="1">
    <source>
        <dbReference type="EMBL" id="SIR55181.1"/>
    </source>
</evidence>
<dbReference type="Proteomes" id="UP000186096">
    <property type="component" value="Unassembled WGS sequence"/>
</dbReference>
<name>A0A1N7BUY9_9ACTN</name>
<dbReference type="CDD" id="cd14728">
    <property type="entry name" value="Ere-like"/>
    <property type="match status" value="1"/>
</dbReference>
<gene>
    <name evidence="1" type="ORF">SAMN05421833_110198</name>
</gene>
<dbReference type="PANTHER" id="PTHR31299">
    <property type="entry name" value="ESTERASE, PUTATIVE (AFU_ORTHOLOGUE AFUA_1G05850)-RELATED"/>
    <property type="match status" value="1"/>
</dbReference>
<keyword evidence="2" id="KW-1185">Reference proteome</keyword>
<dbReference type="SUPFAM" id="SSF159501">
    <property type="entry name" value="EreA/ChaN-like"/>
    <property type="match status" value="1"/>
</dbReference>
<dbReference type="Pfam" id="PF05139">
    <property type="entry name" value="Erythro_esteras"/>
    <property type="match status" value="1"/>
</dbReference>
<proteinExistence type="predicted"/>
<evidence type="ECO:0000313" key="2">
    <source>
        <dbReference type="Proteomes" id="UP000186096"/>
    </source>
</evidence>
<dbReference type="InterPro" id="IPR052036">
    <property type="entry name" value="Hydrolase/PRTase-associated"/>
</dbReference>